<dbReference type="Proteomes" id="UP000011086">
    <property type="component" value="Unassembled WGS sequence"/>
</dbReference>
<accession>A0AA97PI26</accession>
<sequence>MDVDSCEWRPPRTRGFAVRDAVRACNVEARLAICTERYPLPQMPRKRFDSKHSKGLKHGE</sequence>
<dbReference type="AlphaFoldDB" id="A0AA97PI26"/>
<organism evidence="1">
    <name type="scientific">Pyricularia oryzae (strain Y34)</name>
    <name type="common">Rice blast fungus</name>
    <name type="synonym">Magnaporthe oryzae</name>
    <dbReference type="NCBI Taxonomy" id="1143189"/>
    <lineage>
        <taxon>Eukaryota</taxon>
        <taxon>Fungi</taxon>
        <taxon>Dikarya</taxon>
        <taxon>Ascomycota</taxon>
        <taxon>Pezizomycotina</taxon>
        <taxon>Sordariomycetes</taxon>
        <taxon>Sordariomycetidae</taxon>
        <taxon>Magnaporthales</taxon>
        <taxon>Pyriculariaceae</taxon>
        <taxon>Pyricularia</taxon>
    </lineage>
</organism>
<gene>
    <name evidence="1" type="ORF">OOU_Y34scaffold00707g15</name>
</gene>
<dbReference type="EMBL" id="JH792904">
    <property type="protein sequence ID" value="ELQ35431.1"/>
    <property type="molecule type" value="Genomic_DNA"/>
</dbReference>
<protein>
    <submittedName>
        <fullName evidence="1">Uncharacterized protein</fullName>
    </submittedName>
</protein>
<proteinExistence type="predicted"/>
<name>A0AA97PI26_PYRO3</name>
<reference evidence="1" key="1">
    <citation type="journal article" date="2012" name="PLoS Genet.">
        <title>Comparative analysis of the genomes of two field isolates of the rice blast fungus Magnaporthe oryzae.</title>
        <authorList>
            <person name="Xue M."/>
            <person name="Yang J."/>
            <person name="Li Z."/>
            <person name="Hu S."/>
            <person name="Yao N."/>
            <person name="Dean R.A."/>
            <person name="Zhao W."/>
            <person name="Shen M."/>
            <person name="Zhang H."/>
            <person name="Li C."/>
            <person name="Liu L."/>
            <person name="Cao L."/>
            <person name="Xu X."/>
            <person name="Xing Y."/>
            <person name="Hsiang T."/>
            <person name="Zhang Z."/>
            <person name="Xu J.R."/>
            <person name="Peng Y.L."/>
        </authorList>
    </citation>
    <scope>NUCLEOTIDE SEQUENCE</scope>
    <source>
        <strain evidence="1">Y34</strain>
    </source>
</reference>
<evidence type="ECO:0000313" key="1">
    <source>
        <dbReference type="EMBL" id="ELQ35431.1"/>
    </source>
</evidence>